<gene>
    <name evidence="2" type="ORF">UN63_13600</name>
</gene>
<accession>A0A2P5TJG1</accession>
<feature type="compositionally biased region" description="Low complexity" evidence="1">
    <location>
        <begin position="50"/>
        <end position="77"/>
    </location>
</feature>
<name>A0A2P5TJG1_9GAMM</name>
<evidence type="ECO:0000313" key="3">
    <source>
        <dbReference type="Proteomes" id="UP000242231"/>
    </source>
</evidence>
<evidence type="ECO:0000313" key="2">
    <source>
        <dbReference type="EMBL" id="PPL15093.1"/>
    </source>
</evidence>
<organism evidence="2 3">
    <name type="scientific">Oceanisphaera arctica</name>
    <dbReference type="NCBI Taxonomy" id="641510"/>
    <lineage>
        <taxon>Bacteria</taxon>
        <taxon>Pseudomonadati</taxon>
        <taxon>Pseudomonadota</taxon>
        <taxon>Gammaproteobacteria</taxon>
        <taxon>Aeromonadales</taxon>
        <taxon>Aeromonadaceae</taxon>
        <taxon>Oceanisphaera</taxon>
    </lineage>
</organism>
<sequence length="77" mass="8323">MAKKGFFSWLGFGKNKDQQDVAEEQQAAEQPAIESEIESGTAEVEKVLEEQQAQAAEAEAAEQARLAAEAEAAEQAR</sequence>
<reference evidence="3" key="1">
    <citation type="submission" date="2016-11" db="EMBL/GenBank/DDBJ databases">
        <authorList>
            <person name="Sisinthy S."/>
            <person name="Ara S."/>
            <person name="Gundlapally S.R."/>
        </authorList>
    </citation>
    <scope>NUCLEOTIDE SEQUENCE [LARGE SCALE GENOMIC DNA]</scope>
    <source>
        <strain evidence="3">V1-41</strain>
    </source>
</reference>
<feature type="non-terminal residue" evidence="2">
    <location>
        <position position="77"/>
    </location>
</feature>
<proteinExistence type="predicted"/>
<dbReference type="Proteomes" id="UP000242231">
    <property type="component" value="Unassembled WGS sequence"/>
</dbReference>
<dbReference type="EMBL" id="MPZM01000039">
    <property type="protein sequence ID" value="PPL15093.1"/>
    <property type="molecule type" value="Genomic_DNA"/>
</dbReference>
<keyword evidence="3" id="KW-1185">Reference proteome</keyword>
<evidence type="ECO:0008006" key="4">
    <source>
        <dbReference type="Google" id="ProtNLM"/>
    </source>
</evidence>
<comment type="caution">
    <text evidence="2">The sequence shown here is derived from an EMBL/GenBank/DDBJ whole genome shotgun (WGS) entry which is preliminary data.</text>
</comment>
<evidence type="ECO:0000256" key="1">
    <source>
        <dbReference type="SAM" id="MobiDB-lite"/>
    </source>
</evidence>
<feature type="compositionally biased region" description="Low complexity" evidence="1">
    <location>
        <begin position="24"/>
        <end position="34"/>
    </location>
</feature>
<protein>
    <recommendedName>
        <fullName evidence="4">Signal recognition particle-docking protein FtsY</fullName>
    </recommendedName>
</protein>
<feature type="region of interest" description="Disordered" evidence="1">
    <location>
        <begin position="15"/>
        <end position="77"/>
    </location>
</feature>
<dbReference type="AlphaFoldDB" id="A0A2P5TJG1"/>